<protein>
    <submittedName>
        <fullName evidence="1">Uncharacterized protein</fullName>
    </submittedName>
</protein>
<organism evidence="1 2">
    <name type="scientific">Scleropages formosus</name>
    <name type="common">Asian bonytongue</name>
    <name type="synonym">Osteoglossum formosum</name>
    <dbReference type="NCBI Taxonomy" id="113540"/>
    <lineage>
        <taxon>Eukaryota</taxon>
        <taxon>Metazoa</taxon>
        <taxon>Chordata</taxon>
        <taxon>Craniata</taxon>
        <taxon>Vertebrata</taxon>
        <taxon>Euteleostomi</taxon>
        <taxon>Actinopterygii</taxon>
        <taxon>Neopterygii</taxon>
        <taxon>Teleostei</taxon>
        <taxon>Osteoglossocephala</taxon>
        <taxon>Osteoglossomorpha</taxon>
        <taxon>Osteoglossiformes</taxon>
        <taxon>Osteoglossidae</taxon>
        <taxon>Scleropages</taxon>
    </lineage>
</organism>
<dbReference type="Proteomes" id="UP000034805">
    <property type="component" value="Unassembled WGS sequence"/>
</dbReference>
<dbReference type="EMBL" id="JARO02010437">
    <property type="protein sequence ID" value="KPP60694.1"/>
    <property type="molecule type" value="Genomic_DNA"/>
</dbReference>
<comment type="caution">
    <text evidence="1">The sequence shown here is derived from an EMBL/GenBank/DDBJ whole genome shotgun (WGS) entry which is preliminary data.</text>
</comment>
<sequence length="142" mass="15991">PVEGAAEATDIPVPCFRRGQRESERAYLHRMEQETQHVLFLTKNQVQRQPEVELQEQEQPAGRRKAEKKKECVALNSISKTEDFCIYSHRTFCSLLVVLIDRVSFGEVVMAPPSLTAKPKRAPTKSGVIIIVLSTSLLPYLG</sequence>
<feature type="non-terminal residue" evidence="1">
    <location>
        <position position="1"/>
    </location>
</feature>
<name>A0A0P7WHV7_SCLFO</name>
<evidence type="ECO:0000313" key="1">
    <source>
        <dbReference type="EMBL" id="KPP60694.1"/>
    </source>
</evidence>
<dbReference type="AlphaFoldDB" id="A0A0P7WHV7"/>
<dbReference type="InterPro" id="IPR026680">
    <property type="entry name" value="CCDC137"/>
</dbReference>
<dbReference type="PANTHER" id="PTHR21838:SF2">
    <property type="entry name" value="COILED-COIL DOMAIN-CONTAINING PROTEIN 137"/>
    <property type="match status" value="1"/>
</dbReference>
<evidence type="ECO:0000313" key="2">
    <source>
        <dbReference type="Proteomes" id="UP000034805"/>
    </source>
</evidence>
<gene>
    <name evidence="1" type="ORF">Z043_121279</name>
</gene>
<dbReference type="GO" id="GO:0005634">
    <property type="term" value="C:nucleus"/>
    <property type="evidence" value="ECO:0007669"/>
    <property type="project" value="TreeGrafter"/>
</dbReference>
<dbReference type="PANTHER" id="PTHR21838">
    <property type="entry name" value="COILED-COIL DOMAIN-CONTAINING PROTEIN 137"/>
    <property type="match status" value="1"/>
</dbReference>
<proteinExistence type="predicted"/>
<accession>A0A0P7WHV7</accession>
<reference evidence="1 2" key="1">
    <citation type="submission" date="2015-08" db="EMBL/GenBank/DDBJ databases">
        <title>The genome of the Asian arowana (Scleropages formosus).</title>
        <authorList>
            <person name="Tan M.H."/>
            <person name="Gan H.M."/>
            <person name="Croft L.J."/>
            <person name="Austin C.M."/>
        </authorList>
    </citation>
    <scope>NUCLEOTIDE SEQUENCE [LARGE SCALE GENOMIC DNA]</scope>
    <source>
        <strain evidence="1">Aro1</strain>
    </source>
</reference>